<reference evidence="2 3" key="1">
    <citation type="submission" date="2015-07" db="EMBL/GenBank/DDBJ databases">
        <authorList>
            <consortium name="Pathogen Informatics"/>
        </authorList>
    </citation>
    <scope>NUCLEOTIDE SEQUENCE [LARGE SCALE GENOMIC DNA]</scope>
    <source>
        <strain evidence="2 3">A325</strain>
    </source>
</reference>
<dbReference type="AlphaFoldDB" id="A0A655ZIC9"/>
<protein>
    <submittedName>
        <fullName evidence="2">Uncharacterized protein</fullName>
    </submittedName>
</protein>
<name>A0A655ZIC9_VIBCL</name>
<accession>A0A655ZIC9</accession>
<evidence type="ECO:0000313" key="2">
    <source>
        <dbReference type="EMBL" id="CSC69416.1"/>
    </source>
</evidence>
<sequence length="50" mass="5174">MRSRSAARLSEPSGCKMACPKWAAIAFNPSVSGSTTSRASTSASTRSIPN</sequence>
<feature type="region of interest" description="Disordered" evidence="1">
    <location>
        <begin position="30"/>
        <end position="50"/>
    </location>
</feature>
<dbReference type="Proteomes" id="UP000046067">
    <property type="component" value="Unassembled WGS sequence"/>
</dbReference>
<evidence type="ECO:0000313" key="3">
    <source>
        <dbReference type="Proteomes" id="UP000046067"/>
    </source>
</evidence>
<gene>
    <name evidence="2" type="ORF">ERS013201_03299</name>
</gene>
<dbReference type="EMBL" id="CWQJ01000027">
    <property type="protein sequence ID" value="CSC69416.1"/>
    <property type="molecule type" value="Genomic_DNA"/>
</dbReference>
<evidence type="ECO:0000256" key="1">
    <source>
        <dbReference type="SAM" id="MobiDB-lite"/>
    </source>
</evidence>
<proteinExistence type="predicted"/>
<organism evidence="2 3">
    <name type="scientific">Vibrio cholerae</name>
    <dbReference type="NCBI Taxonomy" id="666"/>
    <lineage>
        <taxon>Bacteria</taxon>
        <taxon>Pseudomonadati</taxon>
        <taxon>Pseudomonadota</taxon>
        <taxon>Gammaproteobacteria</taxon>
        <taxon>Vibrionales</taxon>
        <taxon>Vibrionaceae</taxon>
        <taxon>Vibrio</taxon>
    </lineage>
</organism>